<comment type="caution">
    <text evidence="2">The sequence shown here is derived from an EMBL/GenBank/DDBJ whole genome shotgun (WGS) entry which is preliminary data.</text>
</comment>
<reference evidence="2 3" key="1">
    <citation type="submission" date="2020-09" db="EMBL/GenBank/DDBJ databases">
        <title>Genome sequencing and assembly of Pontibacter sp.</title>
        <authorList>
            <person name="Chhetri G."/>
        </authorList>
    </citation>
    <scope>NUCLEOTIDE SEQUENCE [LARGE SCALE GENOMIC DNA]</scope>
    <source>
        <strain evidence="2 3">JH31</strain>
    </source>
</reference>
<keyword evidence="1" id="KW-0812">Transmembrane</keyword>
<gene>
    <name evidence="2" type="ORF">H9Q13_06990</name>
</gene>
<keyword evidence="1" id="KW-0472">Membrane</keyword>
<evidence type="ECO:0000256" key="1">
    <source>
        <dbReference type="SAM" id="Phobius"/>
    </source>
</evidence>
<keyword evidence="1" id="KW-1133">Transmembrane helix</keyword>
<name>A0ABR7XF29_9BACT</name>
<dbReference type="Proteomes" id="UP000625551">
    <property type="component" value="Unassembled WGS sequence"/>
</dbReference>
<accession>A0ABR7XF29</accession>
<feature type="transmembrane region" description="Helical" evidence="1">
    <location>
        <begin position="87"/>
        <end position="104"/>
    </location>
</feature>
<evidence type="ECO:0000313" key="2">
    <source>
        <dbReference type="EMBL" id="MBD1396905.1"/>
    </source>
</evidence>
<keyword evidence="3" id="KW-1185">Reference proteome</keyword>
<sequence length="230" mass="26177">MPGQGENTMDDHAFDYLGSYYAKRKKNSGLLINRLEQTRKGAWVDGLFAYRSEDNTFFAASLSTRQSGKLAALLSHYKRKGLGHSRFVTSVLLLAATAGIGYYLNLWLILWVMPLFVAVAGFVVHSALEKRRLQRQMLKSVDELKDFPADEQWLCIEVSSLSWRHNSLAEKLSALCERRGIGLITIGKRARITLHQEPRAVKCRRDDFLSYYVAEAAIRKTLTDQFMRVA</sequence>
<protein>
    <recommendedName>
        <fullName evidence="4">YcxB-like protein</fullName>
    </recommendedName>
</protein>
<dbReference type="EMBL" id="JACXAJ010000002">
    <property type="protein sequence ID" value="MBD1396905.1"/>
    <property type="molecule type" value="Genomic_DNA"/>
</dbReference>
<proteinExistence type="predicted"/>
<organism evidence="2 3">
    <name type="scientific">Pontibacter aquaedesilientis</name>
    <dbReference type="NCBI Taxonomy" id="2766980"/>
    <lineage>
        <taxon>Bacteria</taxon>
        <taxon>Pseudomonadati</taxon>
        <taxon>Bacteroidota</taxon>
        <taxon>Cytophagia</taxon>
        <taxon>Cytophagales</taxon>
        <taxon>Hymenobacteraceae</taxon>
        <taxon>Pontibacter</taxon>
    </lineage>
</organism>
<dbReference type="RefSeq" id="WP_191183043.1">
    <property type="nucleotide sequence ID" value="NZ_JACXAJ010000002.1"/>
</dbReference>
<feature type="transmembrane region" description="Helical" evidence="1">
    <location>
        <begin position="110"/>
        <end position="128"/>
    </location>
</feature>
<evidence type="ECO:0008006" key="4">
    <source>
        <dbReference type="Google" id="ProtNLM"/>
    </source>
</evidence>
<evidence type="ECO:0000313" key="3">
    <source>
        <dbReference type="Proteomes" id="UP000625551"/>
    </source>
</evidence>